<dbReference type="Gene3D" id="3.20.20.70">
    <property type="entry name" value="Aldolase class I"/>
    <property type="match status" value="1"/>
</dbReference>
<dbReference type="InterPro" id="IPR011611">
    <property type="entry name" value="PfkB_dom"/>
</dbReference>
<dbReference type="InterPro" id="IPR023314">
    <property type="entry name" value="Myo_inos_IolC-like_sf"/>
</dbReference>
<dbReference type="Proteomes" id="UP000490980">
    <property type="component" value="Unassembled WGS sequence"/>
</dbReference>
<dbReference type="Gene3D" id="3.40.1190.20">
    <property type="match status" value="1"/>
</dbReference>
<dbReference type="InterPro" id="IPR018659">
    <property type="entry name" value="DUF2090"/>
</dbReference>
<proteinExistence type="inferred from homology"/>
<keyword evidence="5" id="KW-0067">ATP-binding</keyword>
<evidence type="ECO:0000256" key="2">
    <source>
        <dbReference type="ARBA" id="ARBA00022679"/>
    </source>
</evidence>
<evidence type="ECO:0000256" key="4">
    <source>
        <dbReference type="ARBA" id="ARBA00022777"/>
    </source>
</evidence>
<keyword evidence="3" id="KW-0547">Nucleotide-binding</keyword>
<dbReference type="EC" id="2.7.1.92" evidence="8"/>
<dbReference type="RefSeq" id="WP_166952423.1">
    <property type="nucleotide sequence ID" value="NZ_JAARLZ010000015.1"/>
</dbReference>
<dbReference type="PROSITE" id="PS00584">
    <property type="entry name" value="PFKB_KINASES_2"/>
    <property type="match status" value="1"/>
</dbReference>
<keyword evidence="9" id="KW-1185">Reference proteome</keyword>
<dbReference type="GO" id="GO:0005524">
    <property type="term" value="F:ATP binding"/>
    <property type="evidence" value="ECO:0007669"/>
    <property type="project" value="UniProtKB-KW"/>
</dbReference>
<dbReference type="InterPro" id="IPR002173">
    <property type="entry name" value="Carboh/pur_kinase_PfkB_CS"/>
</dbReference>
<feature type="domain" description="Carbohydrate kinase PfkB" evidence="6">
    <location>
        <begin position="14"/>
        <end position="328"/>
    </location>
</feature>
<evidence type="ECO:0000256" key="3">
    <source>
        <dbReference type="ARBA" id="ARBA00022741"/>
    </source>
</evidence>
<evidence type="ECO:0000256" key="1">
    <source>
        <dbReference type="ARBA" id="ARBA00010688"/>
    </source>
</evidence>
<dbReference type="PANTHER" id="PTHR43085">
    <property type="entry name" value="HEXOKINASE FAMILY MEMBER"/>
    <property type="match status" value="1"/>
</dbReference>
<dbReference type="GO" id="GO:0047590">
    <property type="term" value="F:5-dehydro-2-deoxygluconokinase activity"/>
    <property type="evidence" value="ECO:0007669"/>
    <property type="project" value="UniProtKB-EC"/>
</dbReference>
<evidence type="ECO:0000259" key="6">
    <source>
        <dbReference type="Pfam" id="PF00294"/>
    </source>
</evidence>
<dbReference type="PANTHER" id="PTHR43085:SF49">
    <property type="entry name" value="5-DEHYDRO-2-DEOXYGLUCONOKINASE"/>
    <property type="match status" value="1"/>
</dbReference>
<comment type="similarity">
    <text evidence="1">Belongs to the carbohydrate kinase PfkB family.</text>
</comment>
<dbReference type="Pfam" id="PF09863">
    <property type="entry name" value="DUF2090"/>
    <property type="match status" value="1"/>
</dbReference>
<accession>A0A7X5UEH9</accession>
<reference evidence="8 9" key="1">
    <citation type="submission" date="2020-03" db="EMBL/GenBank/DDBJ databases">
        <authorList>
            <person name="Lai Q."/>
        </authorList>
    </citation>
    <scope>NUCLEOTIDE SEQUENCE [LARGE SCALE GENOMIC DNA]</scope>
    <source>
        <strain evidence="8 9">CCUG 25036</strain>
    </source>
</reference>
<dbReference type="SUPFAM" id="SSF53613">
    <property type="entry name" value="Ribokinase-like"/>
    <property type="match status" value="1"/>
</dbReference>
<protein>
    <submittedName>
        <fullName evidence="8">5-dehydro-2-deoxygluconokinase</fullName>
        <ecNumber evidence="8">2.7.1.92</ecNumber>
    </submittedName>
</protein>
<feature type="domain" description="DUF2090" evidence="7">
    <location>
        <begin position="332"/>
        <end position="641"/>
    </location>
</feature>
<name>A0A7X5UEH9_9GAMM</name>
<dbReference type="Pfam" id="PF00294">
    <property type="entry name" value="PfkB"/>
    <property type="match status" value="1"/>
</dbReference>
<evidence type="ECO:0000313" key="9">
    <source>
        <dbReference type="Proteomes" id="UP000490980"/>
    </source>
</evidence>
<dbReference type="InterPro" id="IPR013785">
    <property type="entry name" value="Aldolase_TIM"/>
</dbReference>
<dbReference type="InterPro" id="IPR029056">
    <property type="entry name" value="Ribokinase-like"/>
</dbReference>
<gene>
    <name evidence="8" type="primary">iolC</name>
    <name evidence="8" type="ORF">HBF25_20860</name>
</gene>
<evidence type="ECO:0000313" key="8">
    <source>
        <dbReference type="EMBL" id="NII08844.1"/>
    </source>
</evidence>
<dbReference type="AlphaFoldDB" id="A0A7X5UEH9"/>
<dbReference type="Gene3D" id="2.20.150.10">
    <property type="entry name" value="putative 5-dehydro-2- deoxygluconokinase"/>
    <property type="match status" value="1"/>
</dbReference>
<organism evidence="8 9">
    <name type="scientific">Luteibacter anthropi</name>
    <dbReference type="NCBI Taxonomy" id="564369"/>
    <lineage>
        <taxon>Bacteria</taxon>
        <taxon>Pseudomonadati</taxon>
        <taxon>Pseudomonadota</taxon>
        <taxon>Gammaproteobacteria</taxon>
        <taxon>Lysobacterales</taxon>
        <taxon>Rhodanobacteraceae</taxon>
        <taxon>Luteibacter</taxon>
    </lineage>
</organism>
<comment type="caution">
    <text evidence="8">The sequence shown here is derived from an EMBL/GenBank/DDBJ whole genome shotgun (WGS) entry which is preliminary data.</text>
</comment>
<evidence type="ECO:0000256" key="5">
    <source>
        <dbReference type="ARBA" id="ARBA00022840"/>
    </source>
</evidence>
<evidence type="ECO:0000259" key="7">
    <source>
        <dbReference type="Pfam" id="PF09863"/>
    </source>
</evidence>
<dbReference type="InterPro" id="IPR030830">
    <property type="entry name" value="Myo_inos_IolC"/>
</dbReference>
<dbReference type="CDD" id="cd01166">
    <property type="entry name" value="KdgK"/>
    <property type="match status" value="1"/>
</dbReference>
<sequence>MRSPPPRSPSRPVDIACLGRLAVDLYAQQIGARLEDVTSFAKYLGGSSANVAFGTARLGLRSAMLARVGDDHMGRFLTETLAAEGSDTSQIRIDPEHLTALAILGIKDRETFPLLFYRENCADMALVPGDIDEGFLAGCRALAITGTHFSQPGVHAAASRALALAHKHDVRTVLDIDYRPVLWGLTGRADGEQRFIAADHVTRHLQAILPQFDVIVGTEEEFHIAGGSENLIEALRAVRTVSEATLVVKRGPMGCSVVDGPVPADIDDAPTYRGSRVDVLNVLGAGDAFLSGFLAGWLGGESLERACAFANACGAIVVSRHGCAPAMPCRDELDAFLARDGAIRRPDLDAELSHLHRAAIARKRWDELYVFAFDHRTPFFELAREVGGDEARIPRLKELLVEAVAATEQAGRLQGHVGLLADDRYGQDALNAATGRGWWIGRPVEVPGSNPLEFERGRSIGSQLVSWPKEHVIKCLVAFDPDAPAMHRLEQETQLHALYDAAKLSGHELLLEVIPPNCNDQAHRDELTLRALKRIYNIGIKPDWWKLCPLGRDTWQAVDALIEERDPYCRGVLLLGLSASVETLAEGFVAAAGSRTCRGFAVGRTLFKAPSADWLAGRIDDATFVARARAAFEEMIGLWQQGRRATHPALKEGAAA</sequence>
<keyword evidence="2 8" id="KW-0808">Transferase</keyword>
<keyword evidence="4 8" id="KW-0418">Kinase</keyword>
<dbReference type="NCBIfam" id="TIGR04382">
    <property type="entry name" value="myo_inos_iolC_N"/>
    <property type="match status" value="1"/>
</dbReference>
<dbReference type="EMBL" id="JAARLZ010000015">
    <property type="protein sequence ID" value="NII08844.1"/>
    <property type="molecule type" value="Genomic_DNA"/>
</dbReference>
<dbReference type="InterPro" id="IPR050306">
    <property type="entry name" value="PfkB_Carbo_kinase"/>
</dbReference>